<reference evidence="2 3" key="1">
    <citation type="submission" date="2014-04" db="EMBL/GenBank/DDBJ databases">
        <authorList>
            <consortium name="DOE Joint Genome Institute"/>
            <person name="Kuo A."/>
            <person name="Zuccaro A."/>
            <person name="Kohler A."/>
            <person name="Nagy L.G."/>
            <person name="Floudas D."/>
            <person name="Copeland A."/>
            <person name="Barry K.W."/>
            <person name="Cichocki N."/>
            <person name="Veneault-Fourrey C."/>
            <person name="LaButti K."/>
            <person name="Lindquist E.A."/>
            <person name="Lipzen A."/>
            <person name="Lundell T."/>
            <person name="Morin E."/>
            <person name="Murat C."/>
            <person name="Sun H."/>
            <person name="Tunlid A."/>
            <person name="Henrissat B."/>
            <person name="Grigoriev I.V."/>
            <person name="Hibbett D.S."/>
            <person name="Martin F."/>
            <person name="Nordberg H.P."/>
            <person name="Cantor M.N."/>
            <person name="Hua S.X."/>
        </authorList>
    </citation>
    <scope>NUCLEOTIDE SEQUENCE [LARGE SCALE GENOMIC DNA]</scope>
    <source>
        <strain evidence="2 3">MAFF 305830</strain>
    </source>
</reference>
<feature type="region of interest" description="Disordered" evidence="1">
    <location>
        <begin position="84"/>
        <end position="106"/>
    </location>
</feature>
<accession>A0A0C3B8N5</accession>
<dbReference type="Proteomes" id="UP000054097">
    <property type="component" value="Unassembled WGS sequence"/>
</dbReference>
<dbReference type="AlphaFoldDB" id="A0A0C3B8N5"/>
<proteinExistence type="predicted"/>
<evidence type="ECO:0000313" key="3">
    <source>
        <dbReference type="Proteomes" id="UP000054097"/>
    </source>
</evidence>
<dbReference type="OrthoDB" id="5597211at2759"/>
<dbReference type="EMBL" id="KN824278">
    <property type="protein sequence ID" value="KIM33165.1"/>
    <property type="molecule type" value="Genomic_DNA"/>
</dbReference>
<sequence>MSRLLAKPVARLSRRSLRAQSAWYNGATDRLALEIRLASQARHQATAERNEERQQREKEDPMPYVQEEDPNLLVQTPNSGALFTYKPAEDKKPSFDDRPKDSLADRPLLPRKKLRALIELYNQTPSFITPETLDSHIDREFATSPRRPQFLEAESLRREVVRQNSLPEMTTAGMTDIVGQGLLHATTERKTRAKRLAGALWGVDENGHPDLEAIEEAIEQDSGTPAMRNRRGI</sequence>
<feature type="region of interest" description="Disordered" evidence="1">
    <location>
        <begin position="40"/>
        <end position="63"/>
    </location>
</feature>
<evidence type="ECO:0000313" key="2">
    <source>
        <dbReference type="EMBL" id="KIM33165.1"/>
    </source>
</evidence>
<gene>
    <name evidence="2" type="ORF">M408DRAFT_325973</name>
</gene>
<dbReference type="HOGENOM" id="CLU_1190508_0_0_1"/>
<organism evidence="2 3">
    <name type="scientific">Serendipita vermifera MAFF 305830</name>
    <dbReference type="NCBI Taxonomy" id="933852"/>
    <lineage>
        <taxon>Eukaryota</taxon>
        <taxon>Fungi</taxon>
        <taxon>Dikarya</taxon>
        <taxon>Basidiomycota</taxon>
        <taxon>Agaricomycotina</taxon>
        <taxon>Agaricomycetes</taxon>
        <taxon>Sebacinales</taxon>
        <taxon>Serendipitaceae</taxon>
        <taxon>Serendipita</taxon>
    </lineage>
</organism>
<reference evidence="3" key="2">
    <citation type="submission" date="2015-01" db="EMBL/GenBank/DDBJ databases">
        <title>Evolutionary Origins and Diversification of the Mycorrhizal Mutualists.</title>
        <authorList>
            <consortium name="DOE Joint Genome Institute"/>
            <consortium name="Mycorrhizal Genomics Consortium"/>
            <person name="Kohler A."/>
            <person name="Kuo A."/>
            <person name="Nagy L.G."/>
            <person name="Floudas D."/>
            <person name="Copeland A."/>
            <person name="Barry K.W."/>
            <person name="Cichocki N."/>
            <person name="Veneault-Fourrey C."/>
            <person name="LaButti K."/>
            <person name="Lindquist E.A."/>
            <person name="Lipzen A."/>
            <person name="Lundell T."/>
            <person name="Morin E."/>
            <person name="Murat C."/>
            <person name="Riley R."/>
            <person name="Ohm R."/>
            <person name="Sun H."/>
            <person name="Tunlid A."/>
            <person name="Henrissat B."/>
            <person name="Grigoriev I.V."/>
            <person name="Hibbett D.S."/>
            <person name="Martin F."/>
        </authorList>
    </citation>
    <scope>NUCLEOTIDE SEQUENCE [LARGE SCALE GENOMIC DNA]</scope>
    <source>
        <strain evidence="3">MAFF 305830</strain>
    </source>
</reference>
<feature type="compositionally biased region" description="Basic and acidic residues" evidence="1">
    <location>
        <begin position="45"/>
        <end position="61"/>
    </location>
</feature>
<name>A0A0C3B8N5_SERVB</name>
<evidence type="ECO:0000256" key="1">
    <source>
        <dbReference type="SAM" id="MobiDB-lite"/>
    </source>
</evidence>
<keyword evidence="3" id="KW-1185">Reference proteome</keyword>
<protein>
    <submittedName>
        <fullName evidence="2">Uncharacterized protein</fullName>
    </submittedName>
</protein>
<feature type="compositionally biased region" description="Basic and acidic residues" evidence="1">
    <location>
        <begin position="87"/>
        <end position="104"/>
    </location>
</feature>
<feature type="non-terminal residue" evidence="2">
    <location>
        <position position="1"/>
    </location>
</feature>